<keyword evidence="1" id="KW-0808">Transferase</keyword>
<dbReference type="SUPFAM" id="SSF53756">
    <property type="entry name" value="UDP-Glycosyltransferase/glycogen phosphorylase"/>
    <property type="match status" value="1"/>
</dbReference>
<dbReference type="Pfam" id="PF13692">
    <property type="entry name" value="Glyco_trans_1_4"/>
    <property type="match status" value="1"/>
</dbReference>
<dbReference type="EMBL" id="FNJL01000001">
    <property type="protein sequence ID" value="SDO54145.1"/>
    <property type="molecule type" value="Genomic_DNA"/>
</dbReference>
<evidence type="ECO:0000313" key="2">
    <source>
        <dbReference type="Proteomes" id="UP000199317"/>
    </source>
</evidence>
<reference evidence="2" key="1">
    <citation type="submission" date="2016-10" db="EMBL/GenBank/DDBJ databases">
        <authorList>
            <person name="Varghese N."/>
            <person name="Submissions S."/>
        </authorList>
    </citation>
    <scope>NUCLEOTIDE SEQUENCE [LARGE SCALE GENOMIC DNA]</scope>
    <source>
        <strain evidence="2">DSM 17101</strain>
    </source>
</reference>
<proteinExistence type="predicted"/>
<dbReference type="Proteomes" id="UP000199317">
    <property type="component" value="Unassembled WGS sequence"/>
</dbReference>
<accession>A0A1H0KDY7</accession>
<evidence type="ECO:0000313" key="1">
    <source>
        <dbReference type="EMBL" id="SDO54145.1"/>
    </source>
</evidence>
<dbReference type="Gene3D" id="3.40.50.2000">
    <property type="entry name" value="Glycogen Phosphorylase B"/>
    <property type="match status" value="2"/>
</dbReference>
<protein>
    <submittedName>
        <fullName evidence="1">Glycosyltransferase involved in cell wall bisynthesis</fullName>
    </submittedName>
</protein>
<dbReference type="OrthoDB" id="570545at2"/>
<keyword evidence="2" id="KW-1185">Reference proteome</keyword>
<dbReference type="PANTHER" id="PTHR12526">
    <property type="entry name" value="GLYCOSYLTRANSFERASE"/>
    <property type="match status" value="1"/>
</dbReference>
<dbReference type="GO" id="GO:0016740">
    <property type="term" value="F:transferase activity"/>
    <property type="evidence" value="ECO:0007669"/>
    <property type="project" value="UniProtKB-KW"/>
</dbReference>
<name>A0A1H0KDY7_9BURK</name>
<gene>
    <name evidence="1" type="ORF">SAMN04489708_101192</name>
</gene>
<dbReference type="AlphaFoldDB" id="A0A1H0KDY7"/>
<sequence>MATVTRTLVDGLREAGWPVDIQHAAPQRGPALLAAARRSDVLLAAHNFRPAYAAWALGLATRRRSVVWVHGPVDTVLEQARAGAGKQAWLRWLYGRVSHCVFVSGSSQAAFLRFMRGGGRKSPALRVVRNPAPPSSARARQAMEMNRPGPVRMGYMGRLSVEKNPLLLVETLRRLPPEFHLSLAGDGPLRGTLEAASQDLQQAGRLRFLGHIQDSAGFCRGQDLTLLTSRYEGCPMAALESLSVGVPCVGVPIPALQEMLHDVAPYLLAQENSAQAMADAVLATLRMPAGLVQADLHRVLERYRRADFLAGWQSVLREAAGRC</sequence>
<organism evidence="1 2">
    <name type="scientific">Paracidovorax cattleyae</name>
    <dbReference type="NCBI Taxonomy" id="80868"/>
    <lineage>
        <taxon>Bacteria</taxon>
        <taxon>Pseudomonadati</taxon>
        <taxon>Pseudomonadota</taxon>
        <taxon>Betaproteobacteria</taxon>
        <taxon>Burkholderiales</taxon>
        <taxon>Comamonadaceae</taxon>
        <taxon>Paracidovorax</taxon>
    </lineage>
</organism>